<dbReference type="GO" id="GO:0051996">
    <property type="term" value="F:squalene synthase [NAD(P)H] activity"/>
    <property type="evidence" value="ECO:0007669"/>
    <property type="project" value="InterPro"/>
</dbReference>
<dbReference type="OrthoDB" id="9787280at2"/>
<dbReference type="Proteomes" id="UP000050514">
    <property type="component" value="Unassembled WGS sequence"/>
</dbReference>
<dbReference type="InterPro" id="IPR019845">
    <property type="entry name" value="Squalene/phytoene_synthase_CS"/>
</dbReference>
<evidence type="ECO:0000256" key="2">
    <source>
        <dbReference type="ARBA" id="ARBA00022679"/>
    </source>
</evidence>
<dbReference type="EMBL" id="LGHJ01000017">
    <property type="protein sequence ID" value="KPL74506.1"/>
    <property type="molecule type" value="Genomic_DNA"/>
</dbReference>
<keyword evidence="4" id="KW-1185">Reference proteome</keyword>
<dbReference type="PROSITE" id="PS01045">
    <property type="entry name" value="SQUALEN_PHYTOEN_SYN_2"/>
    <property type="match status" value="1"/>
</dbReference>
<dbReference type="SFLD" id="SFLDG01018">
    <property type="entry name" value="Squalene/Phytoene_Synthase_Lik"/>
    <property type="match status" value="1"/>
</dbReference>
<dbReference type="InterPro" id="IPR033904">
    <property type="entry name" value="Trans_IPPS_HH"/>
</dbReference>
<reference evidence="3 4" key="1">
    <citation type="submission" date="2015-07" db="EMBL/GenBank/DDBJ databases">
        <title>Draft genome of Bellilinea caldifistulae DSM 17877.</title>
        <authorList>
            <person name="Hemp J."/>
            <person name="Ward L.M."/>
            <person name="Pace L.A."/>
            <person name="Fischer W.W."/>
        </authorList>
    </citation>
    <scope>NUCLEOTIDE SEQUENCE [LARGE SCALE GENOMIC DNA]</scope>
    <source>
        <strain evidence="3 4">GOMI-1</strain>
    </source>
</reference>
<dbReference type="GO" id="GO:0016117">
    <property type="term" value="P:carotenoid biosynthetic process"/>
    <property type="evidence" value="ECO:0007669"/>
    <property type="project" value="UniProtKB-ARBA"/>
</dbReference>
<dbReference type="PROSITE" id="PS01044">
    <property type="entry name" value="SQUALEN_PHYTOEN_SYN_1"/>
    <property type="match status" value="1"/>
</dbReference>
<dbReference type="Pfam" id="PF00494">
    <property type="entry name" value="SQS_PSY"/>
    <property type="match status" value="1"/>
</dbReference>
<dbReference type="InterPro" id="IPR008949">
    <property type="entry name" value="Isoprenoid_synthase_dom_sf"/>
</dbReference>
<evidence type="ECO:0000256" key="1">
    <source>
        <dbReference type="ARBA" id="ARBA00004829"/>
    </source>
</evidence>
<comment type="pathway">
    <text evidence="1">Carotenoid biosynthesis.</text>
</comment>
<proteinExistence type="predicted"/>
<dbReference type="CDD" id="cd00683">
    <property type="entry name" value="Trans_IPPS_HH"/>
    <property type="match status" value="1"/>
</dbReference>
<evidence type="ECO:0000313" key="4">
    <source>
        <dbReference type="Proteomes" id="UP000050514"/>
    </source>
</evidence>
<evidence type="ECO:0000313" key="3">
    <source>
        <dbReference type="EMBL" id="KPL74506.1"/>
    </source>
</evidence>
<dbReference type="AlphaFoldDB" id="A0A0N8GM74"/>
<dbReference type="InterPro" id="IPR002060">
    <property type="entry name" value="Squ/phyt_synthse"/>
</dbReference>
<dbReference type="SFLD" id="SFLDG01212">
    <property type="entry name" value="Phytoene_synthase_like"/>
    <property type="match status" value="1"/>
</dbReference>
<dbReference type="PATRIC" id="fig|360411.5.peg.2209"/>
<dbReference type="PANTHER" id="PTHR31480">
    <property type="entry name" value="BIFUNCTIONAL LYCOPENE CYCLASE/PHYTOENE SYNTHASE"/>
    <property type="match status" value="1"/>
</dbReference>
<dbReference type="Gene3D" id="1.10.600.10">
    <property type="entry name" value="Farnesyl Diphosphate Synthase"/>
    <property type="match status" value="1"/>
</dbReference>
<comment type="caution">
    <text evidence="3">The sequence shown here is derived from an EMBL/GenBank/DDBJ whole genome shotgun (WGS) entry which is preliminary data.</text>
</comment>
<keyword evidence="2" id="KW-0808">Transferase</keyword>
<gene>
    <name evidence="3" type="ORF">AC812_11925</name>
</gene>
<dbReference type="GO" id="GO:0004311">
    <property type="term" value="F:geranylgeranyl diphosphate synthase activity"/>
    <property type="evidence" value="ECO:0007669"/>
    <property type="project" value="InterPro"/>
</dbReference>
<sequence length="308" mass="34849">MGGSRMSWQSAELHLTAPNLQAAFRATEQVIREHSKTFYFATGLLPFSVRRAIRSLYAFCRATDDLVDSDQATLADIENWRAQTALPPQQQTHAVLLTWSLIRERYGVDLKYERELIDGVCMDVHFKPYATWEELQVYCYRVASTVGLLSMPIIGLAEGVTFDQAAPYAIQLGIALQLTNILRDVGEDARRGRVYFPEEDLARFGLTLQDIRDQVYDERFIALMKFEIERARCLYKEALPGIALLSRRARPAVGAAALLYAAILDEIEALNYNVYARRAHTGALQKLALLPGILWKVMRLKPPLLAQV</sequence>
<dbReference type="SUPFAM" id="SSF48576">
    <property type="entry name" value="Terpenoid synthases"/>
    <property type="match status" value="1"/>
</dbReference>
<evidence type="ECO:0008006" key="5">
    <source>
        <dbReference type="Google" id="ProtNLM"/>
    </source>
</evidence>
<dbReference type="STRING" id="360411.AC812_11925"/>
<accession>A0A0N8GM74</accession>
<protein>
    <recommendedName>
        <fullName evidence="5">Phytoene/squalene synthase family protein</fullName>
    </recommendedName>
</protein>
<organism evidence="3 4">
    <name type="scientific">Bellilinea caldifistulae</name>
    <dbReference type="NCBI Taxonomy" id="360411"/>
    <lineage>
        <taxon>Bacteria</taxon>
        <taxon>Bacillati</taxon>
        <taxon>Chloroflexota</taxon>
        <taxon>Anaerolineae</taxon>
        <taxon>Anaerolineales</taxon>
        <taxon>Anaerolineaceae</taxon>
        <taxon>Bellilinea</taxon>
    </lineage>
</organism>
<dbReference type="SFLD" id="SFLDS00005">
    <property type="entry name" value="Isoprenoid_Synthase_Type_I"/>
    <property type="match status" value="1"/>
</dbReference>
<dbReference type="InterPro" id="IPR044843">
    <property type="entry name" value="Trans_IPPS_bact-type"/>
</dbReference>
<name>A0A0N8GM74_9CHLR</name>